<protein>
    <recommendedName>
        <fullName evidence="7">DNA 3'-5' helicase</fullName>
        <ecNumber evidence="7">5.6.2.4</ecNumber>
    </recommendedName>
</protein>
<sequence length="473" mass="53715">MSESENGSAAPDPDEFDEFDEFDDQWLETMRLVDQLEEREARDAAEKEERERQRDELREKEKDDYVGNDSSTEYWRPISQLDLTTEEAKRYEAMMDEHTQRIRPDLAGKEYQFQKDVPVAVAMGHDVLTIAATGKGKSLCYERLGAIPESTYIVISPIRGLVAAQARGLQKIGVSAIGLTADNIAEYGPSIWEDISNCKFQYVVASPEILLDKESPFWKQILREKEKHEFCRRLRAVIVDEVHMMWKWGGVLDAQTMASFRKDFENIGHLRLLFPELPYLMMPATVTPVELDFIVEEATKECNPAKIPKTMVYTDERSRVMNVCSYMRNTLVRDMPANRRPTGPECVEFIAPYTGVYDAVSNETRLEQLTDGVKTRVLVATEAAGMGLDIRDVEIVVQYRIGTNTTAADVWQRLGRCARDETIQGLALLVVDDIDRFILDPEYATVNGFDYSTPLTAETISKAGQRLTQVFGG</sequence>
<comment type="similarity">
    <text evidence="1">Belongs to the helicase family. RecQ subfamily.</text>
</comment>
<keyword evidence="11" id="KW-0378">Hydrolase</keyword>
<dbReference type="STRING" id="1160509.A0A3N4HLG0"/>
<dbReference type="GO" id="GO:0016787">
    <property type="term" value="F:hydrolase activity"/>
    <property type="evidence" value="ECO:0007669"/>
    <property type="project" value="UniProtKB-KW"/>
</dbReference>
<proteinExistence type="inferred from homology"/>
<dbReference type="GO" id="GO:0003677">
    <property type="term" value="F:DNA binding"/>
    <property type="evidence" value="ECO:0007669"/>
    <property type="project" value="UniProtKB-KW"/>
</dbReference>
<dbReference type="Proteomes" id="UP000275078">
    <property type="component" value="Unassembled WGS sequence"/>
</dbReference>
<dbReference type="Pfam" id="PF00271">
    <property type="entry name" value="Helicase_C"/>
    <property type="match status" value="1"/>
</dbReference>
<reference evidence="11 12" key="1">
    <citation type="journal article" date="2018" name="Nat. Ecol. Evol.">
        <title>Pezizomycetes genomes reveal the molecular basis of ectomycorrhizal truffle lifestyle.</title>
        <authorList>
            <person name="Murat C."/>
            <person name="Payen T."/>
            <person name="Noel B."/>
            <person name="Kuo A."/>
            <person name="Morin E."/>
            <person name="Chen J."/>
            <person name="Kohler A."/>
            <person name="Krizsan K."/>
            <person name="Balestrini R."/>
            <person name="Da Silva C."/>
            <person name="Montanini B."/>
            <person name="Hainaut M."/>
            <person name="Levati E."/>
            <person name="Barry K.W."/>
            <person name="Belfiori B."/>
            <person name="Cichocki N."/>
            <person name="Clum A."/>
            <person name="Dockter R.B."/>
            <person name="Fauchery L."/>
            <person name="Guy J."/>
            <person name="Iotti M."/>
            <person name="Le Tacon F."/>
            <person name="Lindquist E.A."/>
            <person name="Lipzen A."/>
            <person name="Malagnac F."/>
            <person name="Mello A."/>
            <person name="Molinier V."/>
            <person name="Miyauchi S."/>
            <person name="Poulain J."/>
            <person name="Riccioni C."/>
            <person name="Rubini A."/>
            <person name="Sitrit Y."/>
            <person name="Splivallo R."/>
            <person name="Traeger S."/>
            <person name="Wang M."/>
            <person name="Zifcakova L."/>
            <person name="Wipf D."/>
            <person name="Zambonelli A."/>
            <person name="Paolocci F."/>
            <person name="Nowrousian M."/>
            <person name="Ottonello S."/>
            <person name="Baldrian P."/>
            <person name="Spatafora J.W."/>
            <person name="Henrissat B."/>
            <person name="Nagy L.G."/>
            <person name="Aury J.M."/>
            <person name="Wincker P."/>
            <person name="Grigoriev I.V."/>
            <person name="Bonfante P."/>
            <person name="Martin F.M."/>
        </authorList>
    </citation>
    <scope>NUCLEOTIDE SEQUENCE [LARGE SCALE GENOMIC DNA]</scope>
    <source>
        <strain evidence="11 12">RN42</strain>
    </source>
</reference>
<evidence type="ECO:0000259" key="10">
    <source>
        <dbReference type="PROSITE" id="PS51194"/>
    </source>
</evidence>
<evidence type="ECO:0000256" key="4">
    <source>
        <dbReference type="ARBA" id="ARBA00023125"/>
    </source>
</evidence>
<feature type="domain" description="Helicase ATP-binding" evidence="9">
    <location>
        <begin position="118"/>
        <end position="304"/>
    </location>
</feature>
<feature type="region of interest" description="Disordered" evidence="8">
    <location>
        <begin position="37"/>
        <end position="71"/>
    </location>
</feature>
<dbReference type="GO" id="GO:0005694">
    <property type="term" value="C:chromosome"/>
    <property type="evidence" value="ECO:0007669"/>
    <property type="project" value="TreeGrafter"/>
</dbReference>
<gene>
    <name evidence="11" type="ORF">BJ508DRAFT_313596</name>
</gene>
<evidence type="ECO:0000256" key="3">
    <source>
        <dbReference type="ARBA" id="ARBA00022840"/>
    </source>
</evidence>
<dbReference type="PANTHER" id="PTHR13710">
    <property type="entry name" value="DNA HELICASE RECQ FAMILY MEMBER"/>
    <property type="match status" value="1"/>
</dbReference>
<evidence type="ECO:0000313" key="12">
    <source>
        <dbReference type="Proteomes" id="UP000275078"/>
    </source>
</evidence>
<feature type="compositionally biased region" description="Basic and acidic residues" evidence="8">
    <location>
        <begin position="37"/>
        <end position="65"/>
    </location>
</feature>
<evidence type="ECO:0000256" key="2">
    <source>
        <dbReference type="ARBA" id="ARBA00022741"/>
    </source>
</evidence>
<organism evidence="11 12">
    <name type="scientific">Ascobolus immersus RN42</name>
    <dbReference type="NCBI Taxonomy" id="1160509"/>
    <lineage>
        <taxon>Eukaryota</taxon>
        <taxon>Fungi</taxon>
        <taxon>Dikarya</taxon>
        <taxon>Ascomycota</taxon>
        <taxon>Pezizomycotina</taxon>
        <taxon>Pezizomycetes</taxon>
        <taxon>Pezizales</taxon>
        <taxon>Ascobolaceae</taxon>
        <taxon>Ascobolus</taxon>
    </lineage>
</organism>
<dbReference type="PROSITE" id="PS51194">
    <property type="entry name" value="HELICASE_CTER"/>
    <property type="match status" value="1"/>
</dbReference>
<dbReference type="Pfam" id="PF00270">
    <property type="entry name" value="DEAD"/>
    <property type="match status" value="1"/>
</dbReference>
<name>A0A3N4HLG0_ASCIM</name>
<evidence type="ECO:0000256" key="1">
    <source>
        <dbReference type="ARBA" id="ARBA00005446"/>
    </source>
</evidence>
<dbReference type="SUPFAM" id="SSF52540">
    <property type="entry name" value="P-loop containing nucleoside triphosphate hydrolases"/>
    <property type="match status" value="1"/>
</dbReference>
<keyword evidence="4" id="KW-0238">DNA-binding</keyword>
<dbReference type="PROSITE" id="PS51192">
    <property type="entry name" value="HELICASE_ATP_BIND_1"/>
    <property type="match status" value="1"/>
</dbReference>
<dbReference type="SMART" id="SM00490">
    <property type="entry name" value="HELICc"/>
    <property type="match status" value="1"/>
</dbReference>
<accession>A0A3N4HLG0</accession>
<dbReference type="GO" id="GO:0009378">
    <property type="term" value="F:four-way junction helicase activity"/>
    <property type="evidence" value="ECO:0007669"/>
    <property type="project" value="TreeGrafter"/>
</dbReference>
<keyword evidence="12" id="KW-1185">Reference proteome</keyword>
<dbReference type="OrthoDB" id="10261556at2759"/>
<feature type="compositionally biased region" description="Acidic residues" evidence="8">
    <location>
        <begin position="12"/>
        <end position="21"/>
    </location>
</feature>
<dbReference type="GO" id="GO:0000724">
    <property type="term" value="P:double-strand break repair via homologous recombination"/>
    <property type="evidence" value="ECO:0007669"/>
    <property type="project" value="TreeGrafter"/>
</dbReference>
<feature type="region of interest" description="Disordered" evidence="8">
    <location>
        <begin position="1"/>
        <end position="21"/>
    </location>
</feature>
<comment type="catalytic activity">
    <reaction evidence="6">
        <text>Couples ATP hydrolysis with the unwinding of duplex DNA by translocating in the 3'-5' direction.</text>
        <dbReference type="EC" id="5.6.2.4"/>
    </reaction>
</comment>
<evidence type="ECO:0000256" key="7">
    <source>
        <dbReference type="ARBA" id="ARBA00034808"/>
    </source>
</evidence>
<evidence type="ECO:0000256" key="8">
    <source>
        <dbReference type="SAM" id="MobiDB-lite"/>
    </source>
</evidence>
<evidence type="ECO:0000256" key="5">
    <source>
        <dbReference type="ARBA" id="ARBA00023235"/>
    </source>
</evidence>
<dbReference type="AlphaFoldDB" id="A0A3N4HLG0"/>
<evidence type="ECO:0000313" key="11">
    <source>
        <dbReference type="EMBL" id="RPA73726.1"/>
    </source>
</evidence>
<keyword evidence="2" id="KW-0547">Nucleotide-binding</keyword>
<dbReference type="SMART" id="SM00487">
    <property type="entry name" value="DEXDc"/>
    <property type="match status" value="1"/>
</dbReference>
<dbReference type="InterPro" id="IPR014001">
    <property type="entry name" value="Helicase_ATP-bd"/>
</dbReference>
<evidence type="ECO:0000259" key="9">
    <source>
        <dbReference type="PROSITE" id="PS51192"/>
    </source>
</evidence>
<dbReference type="EC" id="5.6.2.4" evidence="7"/>
<dbReference type="InterPro" id="IPR027417">
    <property type="entry name" value="P-loop_NTPase"/>
</dbReference>
<dbReference type="EMBL" id="ML119813">
    <property type="protein sequence ID" value="RPA73726.1"/>
    <property type="molecule type" value="Genomic_DNA"/>
</dbReference>
<dbReference type="InterPro" id="IPR011545">
    <property type="entry name" value="DEAD/DEAH_box_helicase_dom"/>
</dbReference>
<evidence type="ECO:0000256" key="6">
    <source>
        <dbReference type="ARBA" id="ARBA00034617"/>
    </source>
</evidence>
<keyword evidence="5" id="KW-0413">Isomerase</keyword>
<dbReference type="InterPro" id="IPR001650">
    <property type="entry name" value="Helicase_C-like"/>
</dbReference>
<keyword evidence="3" id="KW-0067">ATP-binding</keyword>
<feature type="domain" description="Helicase C-terminal" evidence="10">
    <location>
        <begin position="290"/>
        <end position="461"/>
    </location>
</feature>
<dbReference type="GO" id="GO:0043138">
    <property type="term" value="F:3'-5' DNA helicase activity"/>
    <property type="evidence" value="ECO:0007669"/>
    <property type="project" value="UniProtKB-EC"/>
</dbReference>
<dbReference type="GO" id="GO:0005524">
    <property type="term" value="F:ATP binding"/>
    <property type="evidence" value="ECO:0007669"/>
    <property type="project" value="UniProtKB-KW"/>
</dbReference>
<dbReference type="Gene3D" id="3.40.50.300">
    <property type="entry name" value="P-loop containing nucleotide triphosphate hydrolases"/>
    <property type="match status" value="2"/>
</dbReference>
<dbReference type="GO" id="GO:0005737">
    <property type="term" value="C:cytoplasm"/>
    <property type="evidence" value="ECO:0007669"/>
    <property type="project" value="TreeGrafter"/>
</dbReference>
<dbReference type="PANTHER" id="PTHR13710:SF105">
    <property type="entry name" value="ATP-DEPENDENT DNA HELICASE Q1"/>
    <property type="match status" value="1"/>
</dbReference>